<dbReference type="InterPro" id="IPR012347">
    <property type="entry name" value="Ferritin-like"/>
</dbReference>
<sequence>MQTNTAKEDHSQTQELRGLFEQQLKELYWAEGVMHDMLHGIIIQSYSKDLVTLLKTHMDETCGHVRRLEKIFTSIGIAAEAEPYEAIKCLVKEAESFIESTQQGVVRDAGIIAVLQKLKHYEIACYGTMRAYALALREEDVVVLLEQTLEEEKGTDLLMSGIAESHINIEAADKEI</sequence>
<gene>
    <name evidence="1" type="ORF">Q766_05255</name>
</gene>
<dbReference type="Pfam" id="PF05974">
    <property type="entry name" value="DUF892"/>
    <property type="match status" value="1"/>
</dbReference>
<dbReference type="PANTHER" id="PTHR30565:SF9">
    <property type="entry name" value="PROTEIN YCIF"/>
    <property type="match status" value="1"/>
</dbReference>
<evidence type="ECO:0000313" key="1">
    <source>
        <dbReference type="EMBL" id="KGO94328.1"/>
    </source>
</evidence>
<dbReference type="Gene3D" id="1.20.1260.10">
    <property type="match status" value="1"/>
</dbReference>
<dbReference type="InterPro" id="IPR047114">
    <property type="entry name" value="YciF"/>
</dbReference>
<dbReference type="OrthoDB" id="9795056at2"/>
<dbReference type="InterPro" id="IPR009078">
    <property type="entry name" value="Ferritin-like_SF"/>
</dbReference>
<dbReference type="eggNOG" id="COG3685">
    <property type="taxonomic scope" value="Bacteria"/>
</dbReference>
<dbReference type="AlphaFoldDB" id="A0A0A2MS94"/>
<dbReference type="STRING" id="1121898.GCA_000422725_01517"/>
<dbReference type="InterPro" id="IPR010287">
    <property type="entry name" value="DUF892_YciF-like"/>
</dbReference>
<protein>
    <submittedName>
        <fullName evidence="1">Uncharacterized protein</fullName>
    </submittedName>
</protein>
<dbReference type="PANTHER" id="PTHR30565">
    <property type="entry name" value="PROTEIN YCIF"/>
    <property type="match status" value="1"/>
</dbReference>
<dbReference type="Proteomes" id="UP000030111">
    <property type="component" value="Unassembled WGS sequence"/>
</dbReference>
<evidence type="ECO:0000313" key="2">
    <source>
        <dbReference type="Proteomes" id="UP000030111"/>
    </source>
</evidence>
<accession>A0A0A2MS94</accession>
<organism evidence="1 2">
    <name type="scientific">Flavobacterium subsaxonicum WB 4.1-42 = DSM 21790</name>
    <dbReference type="NCBI Taxonomy" id="1121898"/>
    <lineage>
        <taxon>Bacteria</taxon>
        <taxon>Pseudomonadati</taxon>
        <taxon>Bacteroidota</taxon>
        <taxon>Flavobacteriia</taxon>
        <taxon>Flavobacteriales</taxon>
        <taxon>Flavobacteriaceae</taxon>
        <taxon>Flavobacterium</taxon>
    </lineage>
</organism>
<reference evidence="1 2" key="1">
    <citation type="submission" date="2013-09" db="EMBL/GenBank/DDBJ databases">
        <authorList>
            <person name="Zeng Z."/>
            <person name="Chen C."/>
        </authorList>
    </citation>
    <scope>NUCLEOTIDE SEQUENCE [LARGE SCALE GENOMIC DNA]</scope>
    <source>
        <strain evidence="1 2">WB 4.1-42</strain>
    </source>
</reference>
<dbReference type="SUPFAM" id="SSF47240">
    <property type="entry name" value="Ferritin-like"/>
    <property type="match status" value="1"/>
</dbReference>
<dbReference type="RefSeq" id="WP_026990390.1">
    <property type="nucleotide sequence ID" value="NZ_AUGP01000017.1"/>
</dbReference>
<name>A0A0A2MS94_9FLAO</name>
<comment type="caution">
    <text evidence="1">The sequence shown here is derived from an EMBL/GenBank/DDBJ whole genome shotgun (WGS) entry which is preliminary data.</text>
</comment>
<dbReference type="EMBL" id="JRLY01000002">
    <property type="protein sequence ID" value="KGO94328.1"/>
    <property type="molecule type" value="Genomic_DNA"/>
</dbReference>
<keyword evidence="2" id="KW-1185">Reference proteome</keyword>
<proteinExistence type="predicted"/>